<dbReference type="AlphaFoldDB" id="A0A2T1KKX7"/>
<dbReference type="Proteomes" id="UP000239866">
    <property type="component" value="Unassembled WGS sequence"/>
</dbReference>
<gene>
    <name evidence="2" type="ORF">C7H09_06980</name>
</gene>
<feature type="compositionally biased region" description="Basic and acidic residues" evidence="1">
    <location>
        <begin position="70"/>
        <end position="79"/>
    </location>
</feature>
<evidence type="ECO:0000313" key="2">
    <source>
        <dbReference type="EMBL" id="PSF10678.1"/>
    </source>
</evidence>
<protein>
    <submittedName>
        <fullName evidence="2">UDP pyrophosphate phosphatase</fullName>
    </submittedName>
</protein>
<reference evidence="2 3" key="1">
    <citation type="submission" date="2018-03" db="EMBL/GenBank/DDBJ databases">
        <title>Marinobacter brunus sp. nov., a marine bacterium of Gamma-proteobacteria isolated from the surface seawater of the South China Sea.</title>
        <authorList>
            <person name="Cheng H."/>
            <person name="Wu Y.-H."/>
            <person name="Xamxidin M."/>
            <person name="Xu X.-W."/>
        </authorList>
    </citation>
    <scope>NUCLEOTIDE SEQUENCE [LARGE SCALE GENOMIC DNA]</scope>
    <source>
        <strain evidence="2 3">NH169-3</strain>
    </source>
</reference>
<dbReference type="EMBL" id="PXNP01000023">
    <property type="protein sequence ID" value="PSF10678.1"/>
    <property type="molecule type" value="Genomic_DNA"/>
</dbReference>
<evidence type="ECO:0000313" key="3">
    <source>
        <dbReference type="Proteomes" id="UP000239866"/>
    </source>
</evidence>
<comment type="caution">
    <text evidence="2">The sequence shown here is derived from an EMBL/GenBank/DDBJ whole genome shotgun (WGS) entry which is preliminary data.</text>
</comment>
<accession>A0A2T1KKX7</accession>
<feature type="compositionally biased region" description="Polar residues" evidence="1">
    <location>
        <begin position="1"/>
        <end position="20"/>
    </location>
</feature>
<evidence type="ECO:0000256" key="1">
    <source>
        <dbReference type="SAM" id="MobiDB-lite"/>
    </source>
</evidence>
<keyword evidence="3" id="KW-1185">Reference proteome</keyword>
<sequence length="128" mass="13341">MIGGVSNSSALAYQSGNSTPVRERTEGSRPPEANPQALTRSDAAQPLAAPVNGRDTAPESQPLPGADSAPESRRVDARRAAEDVRLERFRADELALPTARALSAFADVAAAGQEFEAGEILTGIDITV</sequence>
<dbReference type="RefSeq" id="WP_106761879.1">
    <property type="nucleotide sequence ID" value="NZ_PXNP01000023.1"/>
</dbReference>
<name>A0A2T1KKX7_9GAMM</name>
<feature type="region of interest" description="Disordered" evidence="1">
    <location>
        <begin position="1"/>
        <end position="79"/>
    </location>
</feature>
<dbReference type="OrthoDB" id="6369920at2"/>
<organism evidence="2 3">
    <name type="scientific">Marinobacter fuscus</name>
    <dbReference type="NCBI Taxonomy" id="2109942"/>
    <lineage>
        <taxon>Bacteria</taxon>
        <taxon>Pseudomonadati</taxon>
        <taxon>Pseudomonadota</taxon>
        <taxon>Gammaproteobacteria</taxon>
        <taxon>Pseudomonadales</taxon>
        <taxon>Marinobacteraceae</taxon>
        <taxon>Marinobacter</taxon>
    </lineage>
</organism>
<proteinExistence type="predicted"/>